<evidence type="ECO:0000256" key="1">
    <source>
        <dbReference type="SAM" id="MobiDB-lite"/>
    </source>
</evidence>
<feature type="region of interest" description="Disordered" evidence="1">
    <location>
        <begin position="1"/>
        <end position="57"/>
    </location>
</feature>
<accession>A0ABU6C403</accession>
<evidence type="ECO:0000313" key="3">
    <source>
        <dbReference type="Proteomes" id="UP001352223"/>
    </source>
</evidence>
<reference evidence="2 3" key="1">
    <citation type="submission" date="2022-10" db="EMBL/GenBank/DDBJ databases">
        <authorList>
            <person name="Xie J."/>
            <person name="Shen N."/>
        </authorList>
    </citation>
    <scope>NUCLEOTIDE SEQUENCE [LARGE SCALE GENOMIC DNA]</scope>
    <source>
        <strain evidence="2 3">DSM 41681</strain>
    </source>
</reference>
<name>A0ABU6C403_9ACTN</name>
<proteinExistence type="predicted"/>
<keyword evidence="3" id="KW-1185">Reference proteome</keyword>
<gene>
    <name evidence="2" type="ORF">OKJ48_02100</name>
</gene>
<feature type="compositionally biased region" description="Basic and acidic residues" evidence="1">
    <location>
        <begin position="7"/>
        <end position="20"/>
    </location>
</feature>
<evidence type="ECO:0000313" key="2">
    <source>
        <dbReference type="EMBL" id="MEB3959055.1"/>
    </source>
</evidence>
<organism evidence="2 3">
    <name type="scientific">Streptomyces kunmingensis</name>
    <dbReference type="NCBI Taxonomy" id="68225"/>
    <lineage>
        <taxon>Bacteria</taxon>
        <taxon>Bacillati</taxon>
        <taxon>Actinomycetota</taxon>
        <taxon>Actinomycetes</taxon>
        <taxon>Kitasatosporales</taxon>
        <taxon>Streptomycetaceae</taxon>
        <taxon>Streptomyces</taxon>
    </lineage>
</organism>
<protein>
    <submittedName>
        <fullName evidence="2">Uncharacterized protein</fullName>
    </submittedName>
</protein>
<dbReference type="EMBL" id="JAOZYB010000002">
    <property type="protein sequence ID" value="MEB3959055.1"/>
    <property type="molecule type" value="Genomic_DNA"/>
</dbReference>
<dbReference type="RefSeq" id="WP_324766027.1">
    <property type="nucleotide sequence ID" value="NZ_BAAATS010000002.1"/>
</dbReference>
<dbReference type="Proteomes" id="UP001352223">
    <property type="component" value="Unassembled WGS sequence"/>
</dbReference>
<sequence length="57" mass="6055">MLFRISDCTEGRGLMDDPAGKPRSVTGAEAKRVKREALGIADSSRPRSRPAGPESVA</sequence>
<comment type="caution">
    <text evidence="2">The sequence shown here is derived from an EMBL/GenBank/DDBJ whole genome shotgun (WGS) entry which is preliminary data.</text>
</comment>